<dbReference type="AlphaFoldDB" id="A0A0G4IAW4"/>
<feature type="signal peptide" evidence="2">
    <location>
        <begin position="1"/>
        <end position="25"/>
    </location>
</feature>
<dbReference type="PANTHER" id="PTHR46546:SF4">
    <property type="entry name" value="SHEWANELLA-LIKE PROTEIN PHOSPHATASE 1"/>
    <property type="match status" value="1"/>
</dbReference>
<dbReference type="InterPro" id="IPR006186">
    <property type="entry name" value="Ser/Thr-sp_prot-phosphatase"/>
</dbReference>
<evidence type="ECO:0000313" key="4">
    <source>
        <dbReference type="EMBL" id="CEM54173.1"/>
    </source>
</evidence>
<keyword evidence="1" id="KW-0175">Coiled coil</keyword>
<dbReference type="InterPro" id="IPR029052">
    <property type="entry name" value="Metallo-depent_PP-like"/>
</dbReference>
<organism evidence="4">
    <name type="scientific">Chromera velia CCMP2878</name>
    <dbReference type="NCBI Taxonomy" id="1169474"/>
    <lineage>
        <taxon>Eukaryota</taxon>
        <taxon>Sar</taxon>
        <taxon>Alveolata</taxon>
        <taxon>Colpodellida</taxon>
        <taxon>Chromeraceae</taxon>
        <taxon>Chromera</taxon>
    </lineage>
</organism>
<proteinExistence type="predicted"/>
<protein>
    <recommendedName>
        <fullName evidence="3">Calcineurin-like phosphoesterase domain-containing protein</fullName>
    </recommendedName>
</protein>
<gene>
    <name evidence="4" type="ORF">Cvel_12572</name>
</gene>
<feature type="chain" id="PRO_5005192798" description="Calcineurin-like phosphoesterase domain-containing protein" evidence="2">
    <location>
        <begin position="26"/>
        <end position="509"/>
    </location>
</feature>
<evidence type="ECO:0000256" key="2">
    <source>
        <dbReference type="SAM" id="SignalP"/>
    </source>
</evidence>
<accession>A0A0G4IAW4</accession>
<keyword evidence="2" id="KW-0732">Signal</keyword>
<evidence type="ECO:0000256" key="1">
    <source>
        <dbReference type="SAM" id="Coils"/>
    </source>
</evidence>
<evidence type="ECO:0000259" key="3">
    <source>
        <dbReference type="Pfam" id="PF00149"/>
    </source>
</evidence>
<feature type="domain" description="Calcineurin-like phosphoesterase" evidence="3">
    <location>
        <begin position="68"/>
        <end position="177"/>
    </location>
</feature>
<dbReference type="GO" id="GO:0016787">
    <property type="term" value="F:hydrolase activity"/>
    <property type="evidence" value="ECO:0007669"/>
    <property type="project" value="InterPro"/>
</dbReference>
<dbReference type="Pfam" id="PF00149">
    <property type="entry name" value="Metallophos"/>
    <property type="match status" value="1"/>
</dbReference>
<name>A0A0G4IAW4_9ALVE</name>
<sequence length="509" mass="57897">MKGLSCPLWSFVVLLTFWHSPAASGYELFGLGDFHGDESFFIKSMLSTGKFILDEDADIQWREDAEDEDFEIVITGDYVDRGEKGLTIIKTLMRLHEDWEDKLIPMVGNHEEFILMLSPDRNDGARDEYDDWPMRERAAGVLGVGDSAEAVEWLRERPVVFVSRSKILFAHGGVSPNIATKALQIAARKSSSSSTSERQKKAIGVINRVAKTHYELLGKCIEQYVIEQAKDDEDDDVEELVEKLEEKNEELEECDDDDEDDISEEIESIEHRLRRAAADWALKESDGSLTRLFQRAKKTNDCPKKPWPLATDTSAPGKYQSHDNGVTWWRGLGNLPSRLKEKKNEKLKFRSLEKEHTRTCNDVHTVNNKLGLKGQAVGHTTWRFMVDLCPGKNSPGPTVSLDVSPKECQRKGKKNDDPESCGFAEDSFNDYLTNNKRTKMQDKKYAPQSFHLEEGGTPERCLLQPFQESKVDEIEEGTRVDDDWEIDTNKPVAIECHPLVDVRKLVETL</sequence>
<dbReference type="EMBL" id="CDMZ01005762">
    <property type="protein sequence ID" value="CEM54173.1"/>
    <property type="molecule type" value="Genomic_DNA"/>
</dbReference>
<dbReference type="Gene3D" id="3.60.21.10">
    <property type="match status" value="1"/>
</dbReference>
<dbReference type="PRINTS" id="PR00114">
    <property type="entry name" value="STPHPHTASE"/>
</dbReference>
<dbReference type="PANTHER" id="PTHR46546">
    <property type="entry name" value="SHEWANELLA-LIKE PROTEIN PHOSPHATASE 1"/>
    <property type="match status" value="1"/>
</dbReference>
<reference evidence="4" key="1">
    <citation type="submission" date="2014-11" db="EMBL/GenBank/DDBJ databases">
        <authorList>
            <person name="Otto D Thomas"/>
            <person name="Naeem Raeece"/>
        </authorList>
    </citation>
    <scope>NUCLEOTIDE SEQUENCE</scope>
</reference>
<dbReference type="SUPFAM" id="SSF56300">
    <property type="entry name" value="Metallo-dependent phosphatases"/>
    <property type="match status" value="1"/>
</dbReference>
<dbReference type="VEuPathDB" id="CryptoDB:Cvel_12572"/>
<feature type="coiled-coil region" evidence="1">
    <location>
        <begin position="230"/>
        <end position="279"/>
    </location>
</feature>
<dbReference type="InterPro" id="IPR004843">
    <property type="entry name" value="Calcineurin-like_PHP"/>
</dbReference>